<dbReference type="CDD" id="cd00303">
    <property type="entry name" value="retropepsin_like"/>
    <property type="match status" value="1"/>
</dbReference>
<keyword evidence="1" id="KW-0808">Transferase</keyword>
<accession>A0A392M529</accession>
<dbReference type="Gene3D" id="2.40.70.10">
    <property type="entry name" value="Acid Proteases"/>
    <property type="match status" value="1"/>
</dbReference>
<gene>
    <name evidence="5" type="ORF">A2U01_0003310</name>
</gene>
<evidence type="ECO:0000256" key="1">
    <source>
        <dbReference type="ARBA" id="ARBA00022679"/>
    </source>
</evidence>
<dbReference type="SUPFAM" id="SSF56672">
    <property type="entry name" value="DNA/RNA polymerases"/>
    <property type="match status" value="1"/>
</dbReference>
<feature type="non-terminal residue" evidence="5">
    <location>
        <position position="1"/>
    </location>
</feature>
<dbReference type="Proteomes" id="UP000265520">
    <property type="component" value="Unassembled WGS sequence"/>
</dbReference>
<evidence type="ECO:0000256" key="3">
    <source>
        <dbReference type="ARBA" id="ARBA00022722"/>
    </source>
</evidence>
<dbReference type="InterPro" id="IPR050951">
    <property type="entry name" value="Retrovirus_Pol_polyprotein"/>
</dbReference>
<dbReference type="InterPro" id="IPR043502">
    <property type="entry name" value="DNA/RNA_pol_sf"/>
</dbReference>
<dbReference type="InterPro" id="IPR021109">
    <property type="entry name" value="Peptidase_aspartic_dom_sf"/>
</dbReference>
<keyword evidence="3" id="KW-0540">Nuclease</keyword>
<comment type="caution">
    <text evidence="5">The sequence shown here is derived from an EMBL/GenBank/DDBJ whole genome shotgun (WGS) entry which is preliminary data.</text>
</comment>
<keyword evidence="2" id="KW-0548">Nucleotidyltransferase</keyword>
<evidence type="ECO:0000256" key="2">
    <source>
        <dbReference type="ARBA" id="ARBA00022695"/>
    </source>
</evidence>
<dbReference type="EMBL" id="LXQA010003773">
    <property type="protein sequence ID" value="MCH82502.1"/>
    <property type="molecule type" value="Genomic_DNA"/>
</dbReference>
<sequence>LPVFSVSSHDGRGAHHRGFLLLGRREVLAQQPSSLNQAASLARLQEEKLQDLCCSNRARAFPPWPFSKPPAPETKPSTEARFLLLIADEDDDTLPGLMDAPDVSDLIWAPSGSDETALAQLSFHALSGIQTAQTFRVLGQIETHLVHVLVDGGSTLNFIQAPVAKALGLHMSPSPSLQVFVGNGEQLSSNQCHYTFSPTPITPLSHPNPKLVHLLRKFSTIFEEPTLLPPSCFTANGHKLEIESQIAKLLANGWIAPSNNPFSSPVLLLKKKDGTWRMCVNYRDLNALTIKDRFPLPTVDELLDELGKIQAVRDWPTPKTLKALRGFLGLSRFYRRFIRHYATIAHPLTSLLKKDSFKWSTMAESAFI</sequence>
<proteinExistence type="predicted"/>
<dbReference type="FunFam" id="3.30.70.270:FF:000020">
    <property type="entry name" value="Transposon Tf2-6 polyprotein-like Protein"/>
    <property type="match status" value="1"/>
</dbReference>
<dbReference type="InterPro" id="IPR043128">
    <property type="entry name" value="Rev_trsase/Diguanyl_cyclase"/>
</dbReference>
<keyword evidence="6" id="KW-1185">Reference proteome</keyword>
<dbReference type="PANTHER" id="PTHR37984">
    <property type="entry name" value="PROTEIN CBG26694"/>
    <property type="match status" value="1"/>
</dbReference>
<dbReference type="PANTHER" id="PTHR37984:SF5">
    <property type="entry name" value="PROTEIN NYNRIN-LIKE"/>
    <property type="match status" value="1"/>
</dbReference>
<keyword evidence="4" id="KW-0378">Hydrolase</keyword>
<evidence type="ECO:0000313" key="6">
    <source>
        <dbReference type="Proteomes" id="UP000265520"/>
    </source>
</evidence>
<organism evidence="5 6">
    <name type="scientific">Trifolium medium</name>
    <dbReference type="NCBI Taxonomy" id="97028"/>
    <lineage>
        <taxon>Eukaryota</taxon>
        <taxon>Viridiplantae</taxon>
        <taxon>Streptophyta</taxon>
        <taxon>Embryophyta</taxon>
        <taxon>Tracheophyta</taxon>
        <taxon>Spermatophyta</taxon>
        <taxon>Magnoliopsida</taxon>
        <taxon>eudicotyledons</taxon>
        <taxon>Gunneridae</taxon>
        <taxon>Pentapetalae</taxon>
        <taxon>rosids</taxon>
        <taxon>fabids</taxon>
        <taxon>Fabales</taxon>
        <taxon>Fabaceae</taxon>
        <taxon>Papilionoideae</taxon>
        <taxon>50 kb inversion clade</taxon>
        <taxon>NPAAA clade</taxon>
        <taxon>Hologalegina</taxon>
        <taxon>IRL clade</taxon>
        <taxon>Trifolieae</taxon>
        <taxon>Trifolium</taxon>
    </lineage>
</organism>
<evidence type="ECO:0000313" key="5">
    <source>
        <dbReference type="EMBL" id="MCH82502.1"/>
    </source>
</evidence>
<reference evidence="5 6" key="1">
    <citation type="journal article" date="2018" name="Front. Plant Sci.">
        <title>Red Clover (Trifolium pratense) and Zigzag Clover (T. medium) - A Picture of Genomic Similarities and Differences.</title>
        <authorList>
            <person name="Dluhosova J."/>
            <person name="Istvanek J."/>
            <person name="Nedelnik J."/>
            <person name="Repkova J."/>
        </authorList>
    </citation>
    <scope>NUCLEOTIDE SEQUENCE [LARGE SCALE GENOMIC DNA]</scope>
    <source>
        <strain evidence="6">cv. 10/8</strain>
        <tissue evidence="5">Leaf</tissue>
    </source>
</reference>
<dbReference type="GO" id="GO:0016779">
    <property type="term" value="F:nucleotidyltransferase activity"/>
    <property type="evidence" value="ECO:0007669"/>
    <property type="project" value="UniProtKB-KW"/>
</dbReference>
<dbReference type="AlphaFoldDB" id="A0A392M529"/>
<dbReference type="GO" id="GO:0004519">
    <property type="term" value="F:endonuclease activity"/>
    <property type="evidence" value="ECO:0007669"/>
    <property type="project" value="UniProtKB-KW"/>
</dbReference>
<evidence type="ECO:0000256" key="4">
    <source>
        <dbReference type="ARBA" id="ARBA00022759"/>
    </source>
</evidence>
<name>A0A392M529_9FABA</name>
<protein>
    <submittedName>
        <fullName evidence="5">Transposon Ty3-I gag-pol polyprotein</fullName>
    </submittedName>
</protein>
<dbReference type="Gene3D" id="3.30.70.270">
    <property type="match status" value="2"/>
</dbReference>
<keyword evidence="4" id="KW-0255">Endonuclease</keyword>
<dbReference type="Gene3D" id="3.10.10.10">
    <property type="entry name" value="HIV Type 1 Reverse Transcriptase, subunit A, domain 1"/>
    <property type="match status" value="1"/>
</dbReference>